<proteinExistence type="predicted"/>
<protein>
    <submittedName>
        <fullName evidence="1">Uncharacterized protein</fullName>
    </submittedName>
</protein>
<organism evidence="1 2">
    <name type="scientific">Pseudorhizobium endolithicum</name>
    <dbReference type="NCBI Taxonomy" id="1191678"/>
    <lineage>
        <taxon>Bacteria</taxon>
        <taxon>Pseudomonadati</taxon>
        <taxon>Pseudomonadota</taxon>
        <taxon>Alphaproteobacteria</taxon>
        <taxon>Hyphomicrobiales</taxon>
        <taxon>Rhizobiaceae</taxon>
        <taxon>Rhizobium/Agrobacterium group</taxon>
        <taxon>Pseudorhizobium</taxon>
    </lineage>
</organism>
<reference evidence="1 2" key="1">
    <citation type="submission" date="2020-11" db="EMBL/GenBank/DDBJ databases">
        <authorList>
            <person name="Lassalle F."/>
        </authorList>
    </citation>
    <scope>NUCLEOTIDE SEQUENCE [LARGE SCALE GENOMIC DNA]</scope>
    <source>
        <strain evidence="1 2">JC140</strain>
    </source>
</reference>
<sequence length="184" mass="19010">MIEQRQAEDIALAELLGYTSFGDADGFSGNGVDDGEPSILSPLTQPFILDEAVIADGVSGNQSISGRLPFEQGPDFGTITRVTFTGATNPREEAAGLQALARFTSGGSPITVTSFPAASDGSVFDLVAIEGRDANGNLVFQLTIDNRITGDFTFDLLGKLGPADGAGQLWTLVAIFAPPGGVAE</sequence>
<keyword evidence="2" id="KW-1185">Reference proteome</keyword>
<evidence type="ECO:0000313" key="2">
    <source>
        <dbReference type="Proteomes" id="UP000606921"/>
    </source>
</evidence>
<comment type="caution">
    <text evidence="1">The sequence shown here is derived from an EMBL/GenBank/DDBJ whole genome shotgun (WGS) entry which is preliminary data.</text>
</comment>
<dbReference type="EMBL" id="CABFWF030000007">
    <property type="protein sequence ID" value="CAD7029070.1"/>
    <property type="molecule type" value="Genomic_DNA"/>
</dbReference>
<name>A0ABN7JHQ4_9HYPH</name>
<accession>A0ABN7JHQ4</accession>
<dbReference type="Proteomes" id="UP000606921">
    <property type="component" value="Unassembled WGS sequence"/>
</dbReference>
<evidence type="ECO:0000313" key="1">
    <source>
        <dbReference type="EMBL" id="CAD7029070.1"/>
    </source>
</evidence>
<gene>
    <name evidence="1" type="ORF">REJC140_02668</name>
</gene>
<dbReference type="RefSeq" id="WP_142591914.1">
    <property type="nucleotide sequence ID" value="NZ_CABFWF030000007.1"/>
</dbReference>